<feature type="region of interest" description="Disordered" evidence="14">
    <location>
        <begin position="611"/>
        <end position="648"/>
    </location>
</feature>
<proteinExistence type="predicted"/>
<gene>
    <name evidence="18" type="primary">mrdA</name>
    <name evidence="18" type="ORF">M3P21_05295</name>
</gene>
<dbReference type="EC" id="3.4.16.4" evidence="18"/>
<dbReference type="RefSeq" id="WP_249707458.1">
    <property type="nucleotide sequence ID" value="NZ_JAMFMB010000004.1"/>
</dbReference>
<keyword evidence="13" id="KW-0961">Cell wall biogenesis/degradation</keyword>
<comment type="subcellular location">
    <subcellularLocation>
        <location evidence="2">Cell membrane</location>
    </subcellularLocation>
    <subcellularLocation>
        <location evidence="1">Membrane</location>
        <topology evidence="1">Single-pass membrane protein</topology>
    </subcellularLocation>
</comment>
<feature type="domain" description="Penicillin-binding protein transpeptidase" evidence="16">
    <location>
        <begin position="269"/>
        <end position="603"/>
    </location>
</feature>
<comment type="caution">
    <text evidence="18">The sequence shown here is derived from an EMBL/GenBank/DDBJ whole genome shotgun (WGS) entry which is preliminary data.</text>
</comment>
<evidence type="ECO:0000256" key="15">
    <source>
        <dbReference type="SAM" id="Phobius"/>
    </source>
</evidence>
<dbReference type="EMBL" id="JAMFMB010000004">
    <property type="protein sequence ID" value="MCL6282943.1"/>
    <property type="molecule type" value="Genomic_DNA"/>
</dbReference>
<dbReference type="SUPFAM" id="SSF56601">
    <property type="entry name" value="beta-lactamase/transpeptidase-like"/>
    <property type="match status" value="1"/>
</dbReference>
<evidence type="ECO:0000256" key="3">
    <source>
        <dbReference type="ARBA" id="ARBA00022475"/>
    </source>
</evidence>
<dbReference type="InterPro" id="IPR005311">
    <property type="entry name" value="PBP_dimer"/>
</dbReference>
<keyword evidence="6" id="KW-0645">Protease</keyword>
<evidence type="ECO:0000256" key="6">
    <source>
        <dbReference type="ARBA" id="ARBA00022670"/>
    </source>
</evidence>
<evidence type="ECO:0000256" key="10">
    <source>
        <dbReference type="ARBA" id="ARBA00022984"/>
    </source>
</evidence>
<dbReference type="PANTHER" id="PTHR30627">
    <property type="entry name" value="PEPTIDOGLYCAN D,D-TRANSPEPTIDASE"/>
    <property type="match status" value="1"/>
</dbReference>
<keyword evidence="7 15" id="KW-0812">Transmembrane</keyword>
<dbReference type="InterPro" id="IPR001460">
    <property type="entry name" value="PCN-bd_Tpept"/>
</dbReference>
<evidence type="ECO:0000256" key="1">
    <source>
        <dbReference type="ARBA" id="ARBA00004167"/>
    </source>
</evidence>
<evidence type="ECO:0000256" key="7">
    <source>
        <dbReference type="ARBA" id="ARBA00022692"/>
    </source>
</evidence>
<keyword evidence="3" id="KW-1003">Cell membrane</keyword>
<evidence type="ECO:0000256" key="8">
    <source>
        <dbReference type="ARBA" id="ARBA00022801"/>
    </source>
</evidence>
<keyword evidence="5 18" id="KW-0121">Carboxypeptidase</keyword>
<dbReference type="InterPro" id="IPR017790">
    <property type="entry name" value="Penicillin-binding_protein_2"/>
</dbReference>
<keyword evidence="4" id="KW-0997">Cell inner membrane</keyword>
<dbReference type="PANTHER" id="PTHR30627:SF2">
    <property type="entry name" value="PEPTIDOGLYCAN D,D-TRANSPEPTIDASE MRDA"/>
    <property type="match status" value="1"/>
</dbReference>
<feature type="transmembrane region" description="Helical" evidence="15">
    <location>
        <begin position="20"/>
        <end position="39"/>
    </location>
</feature>
<accession>A0ABT0Q188</accession>
<name>A0ABT0Q188_9RHOB</name>
<dbReference type="InterPro" id="IPR050515">
    <property type="entry name" value="Beta-lactam/transpept"/>
</dbReference>
<dbReference type="GO" id="GO:0009002">
    <property type="term" value="F:serine-type D-Ala-D-Ala carboxypeptidase activity"/>
    <property type="evidence" value="ECO:0007669"/>
    <property type="project" value="UniProtKB-EC"/>
</dbReference>
<keyword evidence="11 15" id="KW-1133">Transmembrane helix</keyword>
<evidence type="ECO:0000256" key="11">
    <source>
        <dbReference type="ARBA" id="ARBA00022989"/>
    </source>
</evidence>
<evidence type="ECO:0000313" key="19">
    <source>
        <dbReference type="Proteomes" id="UP001203880"/>
    </source>
</evidence>
<reference evidence="18" key="1">
    <citation type="submission" date="2022-05" db="EMBL/GenBank/DDBJ databases">
        <authorList>
            <person name="Park J.-S."/>
        </authorList>
    </citation>
    <scope>NUCLEOTIDE SEQUENCE</scope>
    <source>
        <strain evidence="18">2012CJ41-6</strain>
    </source>
</reference>
<keyword evidence="19" id="KW-1185">Reference proteome</keyword>
<dbReference type="Gene3D" id="3.90.1310.10">
    <property type="entry name" value="Penicillin-binding protein 2a (Domain 2)"/>
    <property type="match status" value="1"/>
</dbReference>
<evidence type="ECO:0000256" key="5">
    <source>
        <dbReference type="ARBA" id="ARBA00022645"/>
    </source>
</evidence>
<dbReference type="Gene3D" id="3.40.710.10">
    <property type="entry name" value="DD-peptidase/beta-lactamase superfamily"/>
    <property type="match status" value="1"/>
</dbReference>
<dbReference type="SUPFAM" id="SSF56519">
    <property type="entry name" value="Penicillin binding protein dimerisation domain"/>
    <property type="match status" value="1"/>
</dbReference>
<dbReference type="NCBIfam" id="TIGR03423">
    <property type="entry name" value="pbp2_mrdA"/>
    <property type="match status" value="1"/>
</dbReference>
<evidence type="ECO:0000256" key="12">
    <source>
        <dbReference type="ARBA" id="ARBA00023136"/>
    </source>
</evidence>
<keyword evidence="8 18" id="KW-0378">Hydrolase</keyword>
<evidence type="ECO:0000256" key="9">
    <source>
        <dbReference type="ARBA" id="ARBA00022960"/>
    </source>
</evidence>
<evidence type="ECO:0000256" key="4">
    <source>
        <dbReference type="ARBA" id="ARBA00022519"/>
    </source>
</evidence>
<keyword evidence="9" id="KW-0133">Cell shape</keyword>
<evidence type="ECO:0000256" key="13">
    <source>
        <dbReference type="ARBA" id="ARBA00023316"/>
    </source>
</evidence>
<keyword evidence="12 15" id="KW-0472">Membrane</keyword>
<evidence type="ECO:0000256" key="2">
    <source>
        <dbReference type="ARBA" id="ARBA00004236"/>
    </source>
</evidence>
<dbReference type="Gene3D" id="3.30.1390.30">
    <property type="entry name" value="Penicillin-binding protein 2a, domain 3"/>
    <property type="match status" value="1"/>
</dbReference>
<evidence type="ECO:0000259" key="16">
    <source>
        <dbReference type="Pfam" id="PF00905"/>
    </source>
</evidence>
<feature type="compositionally biased region" description="Basic and acidic residues" evidence="14">
    <location>
        <begin position="618"/>
        <end position="648"/>
    </location>
</feature>
<dbReference type="Pfam" id="PF00905">
    <property type="entry name" value="Transpeptidase"/>
    <property type="match status" value="1"/>
</dbReference>
<dbReference type="InterPro" id="IPR036138">
    <property type="entry name" value="PBP_dimer_sf"/>
</dbReference>
<organism evidence="18 19">
    <name type="scientific">Ruegeria spongiae</name>
    <dbReference type="NCBI Taxonomy" id="2942209"/>
    <lineage>
        <taxon>Bacteria</taxon>
        <taxon>Pseudomonadati</taxon>
        <taxon>Pseudomonadota</taxon>
        <taxon>Alphaproteobacteria</taxon>
        <taxon>Rhodobacterales</taxon>
        <taxon>Roseobacteraceae</taxon>
        <taxon>Ruegeria</taxon>
    </lineage>
</organism>
<dbReference type="Proteomes" id="UP001203880">
    <property type="component" value="Unassembled WGS sequence"/>
</dbReference>
<dbReference type="Pfam" id="PF03717">
    <property type="entry name" value="PBP_dimer"/>
    <property type="match status" value="1"/>
</dbReference>
<feature type="domain" description="Penicillin-binding protein dimerisation" evidence="17">
    <location>
        <begin position="62"/>
        <end position="236"/>
    </location>
</feature>
<evidence type="ECO:0000256" key="14">
    <source>
        <dbReference type="SAM" id="MobiDB-lite"/>
    </source>
</evidence>
<protein>
    <submittedName>
        <fullName evidence="18">Penicillin-binding protein 2</fullName>
        <ecNumber evidence="18">3.4.16.4</ecNumber>
    </submittedName>
</protein>
<dbReference type="InterPro" id="IPR012338">
    <property type="entry name" value="Beta-lactam/transpept-like"/>
</dbReference>
<keyword evidence="10" id="KW-0573">Peptidoglycan synthesis</keyword>
<sequence length="648" mass="71506">MKRNPKELEYTHRQVSRRALFVGGLQAAFVGGLAMRMRYMQVDQADEFRLLAEENRINIRLIAPARGELFDRNGKILGQNTPSYRIIIVREDAGDVEKVISDLSKLIYLDPEDLERARAEMRRAPAFLPITLADQVTWEEISKVAVNAPSLPGITPEVGLARHYPQMGDFAHVIGYVGPVSDYDLSQMEDPEPVLRIPRFQIGKVGLEAKREGLLRGRAGAKRVEVNAGGRVMRELSRREGDAGADLQLSVDADLQQYTQARLEGESASAVVIDCETGDLRAIVSAPSFDPNLFVRGISVADYKRLTDDPYRPLANKSVQGTYPPGSTFKMVTALAALEAGVVGPGDTSYCPGFHKVGNRRFHCWKRGGHGTVDLLLSLKRSCDVYYYDVAVKTGIDNISAMANKLGLGVRHDLPMSAVRRGLTPTQAWKERVHGEGWLVGDTANSSIGQGFMLASPLQLAVMSARIATGRAVTPRLVKSIDGVEQPSGAGEPLDINERNLRYIRNAMYAVSNDRRGTAYRSRIIEDAYRMAGKTGTSQVRNITKAERAAGVIRNKDLPWERRDHALFVCYAPFDKPKYAVAVVVEHGGGGSKAAAPVARDVMLQALYKGNPPLEAYPSKDRERIKEQQERLDQLRDRVTPSDGNDRA</sequence>
<evidence type="ECO:0000259" key="17">
    <source>
        <dbReference type="Pfam" id="PF03717"/>
    </source>
</evidence>
<evidence type="ECO:0000313" key="18">
    <source>
        <dbReference type="EMBL" id="MCL6282943.1"/>
    </source>
</evidence>